<reference evidence="16 17" key="1">
    <citation type="submission" date="2016-04" db="EMBL/GenBank/DDBJ databases">
        <title>Genome analysis of Thermosulfurimonas dismutans, the first thermophilic sulfur-disproportionating bacterium of the phylum Thermodesulfobacteria.</title>
        <authorList>
            <person name="Mardanov A.V."/>
            <person name="Beletsky A.V."/>
            <person name="Kadnikov V.V."/>
            <person name="Slobodkin A.I."/>
            <person name="Ravin N.V."/>
        </authorList>
    </citation>
    <scope>NUCLEOTIDE SEQUENCE [LARGE SCALE GENOMIC DNA]</scope>
    <source>
        <strain evidence="16 17">S95</strain>
    </source>
</reference>
<evidence type="ECO:0000256" key="12">
    <source>
        <dbReference type="ARBA" id="ARBA00049396"/>
    </source>
</evidence>
<dbReference type="GO" id="GO:0050661">
    <property type="term" value="F:NADP binding"/>
    <property type="evidence" value="ECO:0007669"/>
    <property type="project" value="UniProtKB-UniRule"/>
</dbReference>
<proteinExistence type="inferred from homology"/>
<evidence type="ECO:0000259" key="15">
    <source>
        <dbReference type="Pfam" id="PF05173"/>
    </source>
</evidence>
<evidence type="ECO:0000259" key="14">
    <source>
        <dbReference type="Pfam" id="PF01113"/>
    </source>
</evidence>
<evidence type="ECO:0000256" key="7">
    <source>
        <dbReference type="ARBA" id="ARBA00023027"/>
    </source>
</evidence>
<keyword evidence="8 13" id="KW-0457">Lysine biosynthesis</keyword>
<dbReference type="FunFam" id="3.30.360.10:FF:000004">
    <property type="entry name" value="4-hydroxy-tetrahydrodipicolinate reductase"/>
    <property type="match status" value="1"/>
</dbReference>
<dbReference type="InterPro" id="IPR022663">
    <property type="entry name" value="DapB_C"/>
</dbReference>
<comment type="function">
    <text evidence="13">Catalyzes the conversion of 4-hydroxy-tetrahydrodipicolinate (HTPA) to tetrahydrodipicolinate.</text>
</comment>
<dbReference type="GO" id="GO:0051287">
    <property type="term" value="F:NAD binding"/>
    <property type="evidence" value="ECO:0007669"/>
    <property type="project" value="UniProtKB-UniRule"/>
</dbReference>
<evidence type="ECO:0000256" key="9">
    <source>
        <dbReference type="ARBA" id="ARBA00037922"/>
    </source>
</evidence>
<feature type="binding site" evidence="13">
    <location>
        <position position="34"/>
    </location>
    <ligand>
        <name>NAD(+)</name>
        <dbReference type="ChEBI" id="CHEBI:57540"/>
    </ligand>
</feature>
<dbReference type="PROSITE" id="PS01298">
    <property type="entry name" value="DAPB"/>
    <property type="match status" value="1"/>
</dbReference>
<comment type="caution">
    <text evidence="13">Was originally thought to be a dihydrodipicolinate reductase (DHDPR), catalyzing the conversion of dihydrodipicolinate to tetrahydrodipicolinate. However, it was shown in E.coli that the substrate of the enzymatic reaction is not dihydrodipicolinate (DHDP) but in fact (2S,4S)-4-hydroxy-2,3,4,5-tetrahydrodipicolinic acid (HTPA), the product released by the DapA-catalyzed reaction.</text>
</comment>
<keyword evidence="4 13" id="KW-0521">NADP</keyword>
<dbReference type="SUPFAM" id="SSF51735">
    <property type="entry name" value="NAD(P)-binding Rossmann-fold domains"/>
    <property type="match status" value="1"/>
</dbReference>
<keyword evidence="6 13" id="KW-0560">Oxidoreductase</keyword>
<dbReference type="InterPro" id="IPR023940">
    <property type="entry name" value="DHDPR_bac"/>
</dbReference>
<evidence type="ECO:0000256" key="2">
    <source>
        <dbReference type="ARBA" id="ARBA00022490"/>
    </source>
</evidence>
<dbReference type="PATRIC" id="fig|999894.6.peg.16"/>
<keyword evidence="2 13" id="KW-0963">Cytoplasm</keyword>
<dbReference type="HAMAP" id="MF_00102">
    <property type="entry name" value="DapB"/>
    <property type="match status" value="1"/>
</dbReference>
<dbReference type="OrthoDB" id="9790352at2"/>
<dbReference type="CDD" id="cd02274">
    <property type="entry name" value="DHDPR_N"/>
    <property type="match status" value="1"/>
</dbReference>
<feature type="binding site" evidence="13">
    <location>
        <begin position="124"/>
        <end position="127"/>
    </location>
    <ligand>
        <name>NAD(+)</name>
        <dbReference type="ChEBI" id="CHEBI:57540"/>
    </ligand>
</feature>
<protein>
    <recommendedName>
        <fullName evidence="10 13">4-hydroxy-tetrahydrodipicolinate reductase</fullName>
        <shortName evidence="13">HTPA reductase</shortName>
        <ecNumber evidence="10 13">1.17.1.8</ecNumber>
    </recommendedName>
</protein>
<comment type="pathway">
    <text evidence="9 13">Amino-acid biosynthesis; L-lysine biosynthesis via DAP pathway; (S)-tetrahydrodipicolinate from L-aspartate: step 4/4.</text>
</comment>
<comment type="catalytic activity">
    <reaction evidence="11 13">
        <text>(S)-2,3,4,5-tetrahydrodipicolinate + NADP(+) + H2O = (2S,4S)-4-hydroxy-2,3,4,5-tetrahydrodipicolinate + NADPH + H(+)</text>
        <dbReference type="Rhea" id="RHEA:35331"/>
        <dbReference type="ChEBI" id="CHEBI:15377"/>
        <dbReference type="ChEBI" id="CHEBI:15378"/>
        <dbReference type="ChEBI" id="CHEBI:16845"/>
        <dbReference type="ChEBI" id="CHEBI:57783"/>
        <dbReference type="ChEBI" id="CHEBI:58349"/>
        <dbReference type="ChEBI" id="CHEBI:67139"/>
        <dbReference type="EC" id="1.17.1.8"/>
    </reaction>
</comment>
<evidence type="ECO:0000256" key="13">
    <source>
        <dbReference type="HAMAP-Rule" id="MF_00102"/>
    </source>
</evidence>
<comment type="subcellular location">
    <subcellularLocation>
        <location evidence="13">Cytoplasm</location>
    </subcellularLocation>
</comment>
<feature type="binding site" evidence="13">
    <location>
        <begin position="167"/>
        <end position="168"/>
    </location>
    <ligand>
        <name>(S)-2,3,4,5-tetrahydrodipicolinate</name>
        <dbReference type="ChEBI" id="CHEBI:16845"/>
    </ligand>
</feature>
<comment type="catalytic activity">
    <reaction evidence="12 13">
        <text>(S)-2,3,4,5-tetrahydrodipicolinate + NAD(+) + H2O = (2S,4S)-4-hydroxy-2,3,4,5-tetrahydrodipicolinate + NADH + H(+)</text>
        <dbReference type="Rhea" id="RHEA:35323"/>
        <dbReference type="ChEBI" id="CHEBI:15377"/>
        <dbReference type="ChEBI" id="CHEBI:15378"/>
        <dbReference type="ChEBI" id="CHEBI:16845"/>
        <dbReference type="ChEBI" id="CHEBI:57540"/>
        <dbReference type="ChEBI" id="CHEBI:57945"/>
        <dbReference type="ChEBI" id="CHEBI:67139"/>
        <dbReference type="EC" id="1.17.1.8"/>
    </reaction>
</comment>
<dbReference type="InterPro" id="IPR022664">
    <property type="entry name" value="DapB_N_CS"/>
</dbReference>
<feature type="domain" description="Dihydrodipicolinate reductase C-terminal" evidence="15">
    <location>
        <begin position="130"/>
        <end position="265"/>
    </location>
</feature>
<organism evidence="16 17">
    <name type="scientific">Thermosulfurimonas dismutans</name>
    <dbReference type="NCBI Taxonomy" id="999894"/>
    <lineage>
        <taxon>Bacteria</taxon>
        <taxon>Pseudomonadati</taxon>
        <taxon>Thermodesulfobacteriota</taxon>
        <taxon>Thermodesulfobacteria</taxon>
        <taxon>Thermodesulfobacteriales</taxon>
        <taxon>Thermodesulfobacteriaceae</taxon>
        <taxon>Thermosulfurimonas</taxon>
    </lineage>
</organism>
<evidence type="ECO:0000313" key="17">
    <source>
        <dbReference type="Proteomes" id="UP000078390"/>
    </source>
</evidence>
<comment type="caution">
    <text evidence="13">Lacks conserved residue(s) required for the propagation of feature annotation.</text>
</comment>
<dbReference type="GO" id="GO:0009089">
    <property type="term" value="P:lysine biosynthetic process via diaminopimelate"/>
    <property type="evidence" value="ECO:0007669"/>
    <property type="project" value="UniProtKB-UniRule"/>
</dbReference>
<evidence type="ECO:0000256" key="4">
    <source>
        <dbReference type="ARBA" id="ARBA00022857"/>
    </source>
</evidence>
<dbReference type="PANTHER" id="PTHR20836:SF0">
    <property type="entry name" value="4-HYDROXY-TETRAHYDRODIPICOLINATE REDUCTASE 1, CHLOROPLASTIC-RELATED"/>
    <property type="match status" value="1"/>
</dbReference>
<comment type="caution">
    <text evidence="16">The sequence shown here is derived from an EMBL/GenBank/DDBJ whole genome shotgun (WGS) entry which is preliminary data.</text>
</comment>
<name>A0A179D7B6_9BACT</name>
<dbReference type="PIRSF" id="PIRSF000161">
    <property type="entry name" value="DHPR"/>
    <property type="match status" value="1"/>
</dbReference>
<evidence type="ECO:0000256" key="1">
    <source>
        <dbReference type="ARBA" id="ARBA00006642"/>
    </source>
</evidence>
<dbReference type="RefSeq" id="WP_068668051.1">
    <property type="nucleotide sequence ID" value="NZ_LWLG01000001.1"/>
</dbReference>
<evidence type="ECO:0000256" key="5">
    <source>
        <dbReference type="ARBA" id="ARBA00022915"/>
    </source>
</evidence>
<evidence type="ECO:0000256" key="10">
    <source>
        <dbReference type="ARBA" id="ARBA00038983"/>
    </source>
</evidence>
<evidence type="ECO:0000256" key="6">
    <source>
        <dbReference type="ARBA" id="ARBA00023002"/>
    </source>
</evidence>
<dbReference type="Proteomes" id="UP000078390">
    <property type="component" value="Unassembled WGS sequence"/>
</dbReference>
<evidence type="ECO:0000313" key="16">
    <source>
        <dbReference type="EMBL" id="OAQ21498.1"/>
    </source>
</evidence>
<dbReference type="GO" id="GO:0005829">
    <property type="term" value="C:cytosol"/>
    <property type="evidence" value="ECO:0007669"/>
    <property type="project" value="TreeGrafter"/>
</dbReference>
<dbReference type="Gene3D" id="3.40.50.720">
    <property type="entry name" value="NAD(P)-binding Rossmann-like Domain"/>
    <property type="match status" value="1"/>
</dbReference>
<keyword evidence="5 13" id="KW-0220">Diaminopimelate biosynthesis</keyword>
<comment type="subunit">
    <text evidence="13">Homotetramer.</text>
</comment>
<dbReference type="GO" id="GO:0008839">
    <property type="term" value="F:4-hydroxy-tetrahydrodipicolinate reductase"/>
    <property type="evidence" value="ECO:0007669"/>
    <property type="project" value="UniProtKB-UniRule"/>
</dbReference>
<comment type="similarity">
    <text evidence="1 13">Belongs to the DapB family.</text>
</comment>
<feature type="domain" description="Dihydrodipicolinate reductase N-terminal" evidence="14">
    <location>
        <begin position="3"/>
        <end position="127"/>
    </location>
</feature>
<dbReference type="EMBL" id="LWLG01000001">
    <property type="protein sequence ID" value="OAQ21498.1"/>
    <property type="molecule type" value="Genomic_DNA"/>
</dbReference>
<dbReference type="AlphaFoldDB" id="A0A179D7B6"/>
<dbReference type="Gene3D" id="3.30.360.10">
    <property type="entry name" value="Dihydrodipicolinate Reductase, domain 2"/>
    <property type="match status" value="1"/>
</dbReference>
<evidence type="ECO:0000256" key="11">
    <source>
        <dbReference type="ARBA" id="ARBA00049080"/>
    </source>
</evidence>
<gene>
    <name evidence="13" type="primary">dapB</name>
    <name evidence="16" type="ORF">TDIS_0016</name>
</gene>
<keyword evidence="17" id="KW-1185">Reference proteome</keyword>
<feature type="active site" description="Proton donor" evidence="13">
    <location>
        <position position="161"/>
    </location>
</feature>
<dbReference type="STRING" id="999894.TDIS_0016"/>
<dbReference type="EC" id="1.17.1.8" evidence="10 13"/>
<accession>A0A179D7B6</accession>
<dbReference type="InterPro" id="IPR000846">
    <property type="entry name" value="DapB_N"/>
</dbReference>
<dbReference type="GO" id="GO:0016726">
    <property type="term" value="F:oxidoreductase activity, acting on CH or CH2 groups, NAD or NADP as acceptor"/>
    <property type="evidence" value="ECO:0007669"/>
    <property type="project" value="UniProtKB-UniRule"/>
</dbReference>
<feature type="binding site" evidence="13">
    <location>
        <begin position="8"/>
        <end position="13"/>
    </location>
    <ligand>
        <name>NAD(+)</name>
        <dbReference type="ChEBI" id="CHEBI:57540"/>
    </ligand>
</feature>
<feature type="binding site" evidence="13">
    <location>
        <begin position="99"/>
        <end position="101"/>
    </location>
    <ligand>
        <name>NAD(+)</name>
        <dbReference type="ChEBI" id="CHEBI:57540"/>
    </ligand>
</feature>
<dbReference type="UniPathway" id="UPA00034">
    <property type="reaction ID" value="UER00018"/>
</dbReference>
<feature type="binding site" evidence="13">
    <location>
        <position position="158"/>
    </location>
    <ligand>
        <name>(S)-2,3,4,5-tetrahydrodipicolinate</name>
        <dbReference type="ChEBI" id="CHEBI:16845"/>
    </ligand>
</feature>
<dbReference type="NCBIfam" id="TIGR00036">
    <property type="entry name" value="dapB"/>
    <property type="match status" value="1"/>
</dbReference>
<evidence type="ECO:0000256" key="8">
    <source>
        <dbReference type="ARBA" id="ARBA00023154"/>
    </source>
</evidence>
<dbReference type="InterPro" id="IPR036291">
    <property type="entry name" value="NAD(P)-bd_dom_sf"/>
</dbReference>
<dbReference type="PANTHER" id="PTHR20836">
    <property type="entry name" value="DIHYDRODIPICOLINATE REDUCTASE"/>
    <property type="match status" value="1"/>
</dbReference>
<keyword evidence="7 13" id="KW-0520">NAD</keyword>
<evidence type="ECO:0000256" key="3">
    <source>
        <dbReference type="ARBA" id="ARBA00022605"/>
    </source>
</evidence>
<dbReference type="GO" id="GO:0019877">
    <property type="term" value="P:diaminopimelate biosynthetic process"/>
    <property type="evidence" value="ECO:0007669"/>
    <property type="project" value="UniProtKB-UniRule"/>
</dbReference>
<feature type="active site" description="Proton donor/acceptor" evidence="13">
    <location>
        <position position="157"/>
    </location>
</feature>
<keyword evidence="3 13" id="KW-0028">Amino-acid biosynthesis</keyword>
<dbReference type="Pfam" id="PF01113">
    <property type="entry name" value="DapB_N"/>
    <property type="match status" value="1"/>
</dbReference>
<dbReference type="SUPFAM" id="SSF55347">
    <property type="entry name" value="Glyceraldehyde-3-phosphate dehydrogenase-like, C-terminal domain"/>
    <property type="match status" value="1"/>
</dbReference>
<dbReference type="Pfam" id="PF05173">
    <property type="entry name" value="DapB_C"/>
    <property type="match status" value="1"/>
</dbReference>
<sequence length="270" mass="29348">MVRAIVAGAAGRMGTTIIRNILKTEGIELVGAFEHPKSPAVGKDVAEILGLSEKTGVVVEDGLEKVIEKGDVIIDFTFHTASLEHARINARYGKAMVIGTTGFAKEELSEVHELARKNFPLVQAYNMSLGINLLYKLVEVATRILGEDFDIEIVEAHHRMKKDAPSGTAIALANVIAKTLGWDDSTFRFCREGIIGERPKKEIGIQTIRAGEIVGEHTVLFAGPGERIELTHRAASRDTFARGAVRAAIWVADKAPGVYDMHDVLGLKEV</sequence>